<proteinExistence type="predicted"/>
<protein>
    <submittedName>
        <fullName evidence="2">WbfB</fullName>
    </submittedName>
</protein>
<dbReference type="Pfam" id="PF06082">
    <property type="entry name" value="YjbH"/>
    <property type="match status" value="1"/>
</dbReference>
<gene>
    <name evidence="2" type="ORF">NM06_17860</name>
</gene>
<sequence length="736" mass="83227">MRTHHITLFFSSCCVLVTPVALSNTDWKVSQSDFGGVGLMQTPTGRMADEGEFNLGTTINEDYYHYMVSLQLMPWLETSIRYTRIPDVLYNENSDYSGDNIYTDKGIDFKVRLIEESYWLPETSIGIRDFGGSGKFDGEFIAATKRVGSLDLTLGLGWGYLGQRGSIANPFCKASDKFCQRPGDYRGSGGSVDYGRWFKGSSALFGGIEYQTPYAPLRFKVEYEGNDYSEDFPTKETGRNPTPKSMPQDTPWNFGVNYRLGDWGDAKFSYQRGNTFTIGFNIYTNFNDMKAVWQDTTKPRVEMRPQSNETDWQRVASQLETNAGYKENSISLENDTIVLSGQQSKYRDRNEALERGAAILNNHASSSIKSFTIIEQRSGIDLTETTIDRSEFVAAANNMSIDSNVTDSFVTLNPTTQPNGKVASTQKQWDWNVDPVLKQSLGAPEAFYLYSLGLNAGSKIWLTDNVELGGSIYFNLTDNYDQFNYVENSPHVRNYATPRVRTMFRAYVHDNPVRLNHLQLTWFEHPTENLYTQLYGGYLEMMFAGIGGEALYRPLNANWAVGIDMNLISQREPDSWFGVYGNDYFFYDEAKCDSPTPSCQAYVLSQGTTGHVTGYYMPQWHFLDNTLFKVSAGKFLGGDLGARVDFSKQFKSGVTVGAYATLTNLTSEEYGEGSYNKGFYISIPMDIMTIKPSTSRATIGWEPITRDGGQMLRRQHYLFSTTDARSQWYQRPSRVE</sequence>
<feature type="compositionally biased region" description="Polar residues" evidence="1">
    <location>
        <begin position="239"/>
        <end position="250"/>
    </location>
</feature>
<reference evidence="2 3" key="1">
    <citation type="submission" date="2014-10" db="EMBL/GenBank/DDBJ databases">
        <title>Genome sequencing of Vibrio sinaloensis T08.</title>
        <authorList>
            <person name="Chan K.-G."/>
            <person name="Mohamad N.I."/>
        </authorList>
    </citation>
    <scope>NUCLEOTIDE SEQUENCE [LARGE SCALE GENOMIC DNA]</scope>
    <source>
        <strain evidence="2 3">T08</strain>
    </source>
</reference>
<accession>A0A0A5HUS8</accession>
<dbReference type="EMBL" id="JRWP01000050">
    <property type="protein sequence ID" value="KGY07239.1"/>
    <property type="molecule type" value="Genomic_DNA"/>
</dbReference>
<feature type="region of interest" description="Disordered" evidence="1">
    <location>
        <begin position="230"/>
        <end position="250"/>
    </location>
</feature>
<evidence type="ECO:0000256" key="1">
    <source>
        <dbReference type="SAM" id="MobiDB-lite"/>
    </source>
</evidence>
<name>A0A0A5HUS8_PHOS4</name>
<dbReference type="Proteomes" id="UP000030451">
    <property type="component" value="Unassembled WGS sequence"/>
</dbReference>
<comment type="caution">
    <text evidence="2">The sequence shown here is derived from an EMBL/GenBank/DDBJ whole genome shotgun (WGS) entry which is preliminary data.</text>
</comment>
<dbReference type="OrthoDB" id="19542at2"/>
<dbReference type="RefSeq" id="WP_038192642.1">
    <property type="nucleotide sequence ID" value="NZ_JRWP01000050.1"/>
</dbReference>
<evidence type="ECO:0000313" key="2">
    <source>
        <dbReference type="EMBL" id="KGY07239.1"/>
    </source>
</evidence>
<dbReference type="InterPro" id="IPR010344">
    <property type="entry name" value="YbjH"/>
</dbReference>
<evidence type="ECO:0000313" key="3">
    <source>
        <dbReference type="Proteomes" id="UP000030451"/>
    </source>
</evidence>
<organism evidence="2 3">
    <name type="scientific">Photobacterium sp. (strain ATCC 43367)</name>
    <dbReference type="NCBI Taxonomy" id="379097"/>
    <lineage>
        <taxon>Bacteria</taxon>
        <taxon>Pseudomonadati</taxon>
        <taxon>Pseudomonadota</taxon>
        <taxon>Gammaproteobacteria</taxon>
        <taxon>Vibrionales</taxon>
        <taxon>Vibrionaceae</taxon>
        <taxon>Vibrio</taxon>
        <taxon>Vibrio oreintalis group</taxon>
    </lineage>
</organism>
<dbReference type="AlphaFoldDB" id="A0A0A5HUS8"/>